<gene>
    <name evidence="2" type="ORF">E7Y31_23475</name>
</gene>
<dbReference type="EMBL" id="SSXH01001114">
    <property type="protein sequence ID" value="THJ25212.1"/>
    <property type="molecule type" value="Genomic_DNA"/>
</dbReference>
<dbReference type="OrthoDB" id="3218127at2"/>
<evidence type="ECO:0000313" key="3">
    <source>
        <dbReference type="Proteomes" id="UP000305282"/>
    </source>
</evidence>
<reference evidence="2 3" key="1">
    <citation type="submission" date="2019-04" db="EMBL/GenBank/DDBJ databases">
        <title>Draft genome sequences for three unisolated Alnus-infective Frankia Sp+ strains, AgTrS, AiOr and AvVan, the first sequenced Frankia strains able to sporulate in-planta.</title>
        <authorList>
            <person name="Bethencourt L."/>
            <person name="Vautrin F."/>
            <person name="Taib N."/>
            <person name="Dubost A."/>
            <person name="Castro-Garcia L."/>
            <person name="Imbaud O."/>
            <person name="Abrouk D."/>
            <person name="Fournier P."/>
            <person name="Briolay J."/>
            <person name="Nguyen A."/>
            <person name="Normand P."/>
            <person name="Fernandez M.P."/>
            <person name="Brochier-Armanet C."/>
            <person name="Herrera-Belaroussi A."/>
        </authorList>
    </citation>
    <scope>NUCLEOTIDE SEQUENCE [LARGE SCALE GENOMIC DNA]</scope>
    <source>
        <strain evidence="2 3">AvVan</strain>
    </source>
</reference>
<organism evidence="2 3">
    <name type="scientific">Candidatus Frankia alpina</name>
    <dbReference type="NCBI Taxonomy" id="2699483"/>
    <lineage>
        <taxon>Bacteria</taxon>
        <taxon>Bacillati</taxon>
        <taxon>Actinomycetota</taxon>
        <taxon>Actinomycetes</taxon>
        <taxon>Frankiales</taxon>
        <taxon>Frankiaceae</taxon>
        <taxon>Frankia</taxon>
    </lineage>
</organism>
<evidence type="ECO:0008006" key="4">
    <source>
        <dbReference type="Google" id="ProtNLM"/>
    </source>
</evidence>
<dbReference type="AlphaFoldDB" id="A0A4S5B527"/>
<feature type="region of interest" description="Disordered" evidence="1">
    <location>
        <begin position="79"/>
        <end position="107"/>
    </location>
</feature>
<dbReference type="Proteomes" id="UP000305282">
    <property type="component" value="Unassembled WGS sequence"/>
</dbReference>
<evidence type="ECO:0000313" key="2">
    <source>
        <dbReference type="EMBL" id="THJ25212.1"/>
    </source>
</evidence>
<comment type="caution">
    <text evidence="2">The sequence shown here is derived from an EMBL/GenBank/DDBJ whole genome shotgun (WGS) entry which is preliminary data.</text>
</comment>
<feature type="compositionally biased region" description="Polar residues" evidence="1">
    <location>
        <begin position="92"/>
        <end position="107"/>
    </location>
</feature>
<keyword evidence="3" id="KW-1185">Reference proteome</keyword>
<sequence>MARRDHEMAQQEQRQQVEQQLRQNWQQLRYRVLDQFNQVSPADLDAATDIEDLVARIADRTHHSEQYVENRLRQLAGVGTGRIGSSGERFSGGQQRNQGGQPFGAQQ</sequence>
<protein>
    <recommendedName>
        <fullName evidence="4">PE-PGRS family protein</fullName>
    </recommendedName>
</protein>
<evidence type="ECO:0000256" key="1">
    <source>
        <dbReference type="SAM" id="MobiDB-lite"/>
    </source>
</evidence>
<proteinExistence type="predicted"/>
<name>A0A4S5B527_9ACTN</name>
<accession>A0A4S5B527</accession>